<dbReference type="PANTHER" id="PTHR24061">
    <property type="entry name" value="CALCIUM-SENSING RECEPTOR-RELATED"/>
    <property type="match status" value="1"/>
</dbReference>
<dbReference type="PROSITE" id="PS50259">
    <property type="entry name" value="G_PROTEIN_RECEP_F3_4"/>
    <property type="match status" value="1"/>
</dbReference>
<dbReference type="RefSeq" id="XP_025029176.1">
    <property type="nucleotide sequence ID" value="XM_025173408.1"/>
</dbReference>
<evidence type="ECO:0000256" key="4">
    <source>
        <dbReference type="ARBA" id="ARBA00022692"/>
    </source>
</evidence>
<organism evidence="14 15">
    <name type="scientific">Python bivittatus</name>
    <name type="common">Burmese python</name>
    <name type="synonym">Python molurus bivittatus</name>
    <dbReference type="NCBI Taxonomy" id="176946"/>
    <lineage>
        <taxon>Eukaryota</taxon>
        <taxon>Metazoa</taxon>
        <taxon>Chordata</taxon>
        <taxon>Craniata</taxon>
        <taxon>Vertebrata</taxon>
        <taxon>Euteleostomi</taxon>
        <taxon>Lepidosauria</taxon>
        <taxon>Squamata</taxon>
        <taxon>Bifurcata</taxon>
        <taxon>Unidentata</taxon>
        <taxon>Episquamata</taxon>
        <taxon>Toxicofera</taxon>
        <taxon>Serpentes</taxon>
        <taxon>Henophidia</taxon>
        <taxon>Pythonidae</taxon>
        <taxon>Python</taxon>
    </lineage>
</organism>
<feature type="transmembrane region" description="Helical" evidence="12">
    <location>
        <begin position="560"/>
        <end position="580"/>
    </location>
</feature>
<dbReference type="InterPro" id="IPR011500">
    <property type="entry name" value="GPCR_3_9-Cys_dom"/>
</dbReference>
<dbReference type="Pfam" id="PF00003">
    <property type="entry name" value="7tm_3"/>
    <property type="match status" value="1"/>
</dbReference>
<dbReference type="InterPro" id="IPR028082">
    <property type="entry name" value="Peripla_BP_I"/>
</dbReference>
<dbReference type="GO" id="GO:0005886">
    <property type="term" value="C:plasma membrane"/>
    <property type="evidence" value="ECO:0007669"/>
    <property type="project" value="UniProtKB-SubCell"/>
</dbReference>
<dbReference type="OMA" id="ANIMIVY"/>
<evidence type="ECO:0000256" key="8">
    <source>
        <dbReference type="ARBA" id="ARBA00023136"/>
    </source>
</evidence>
<dbReference type="OrthoDB" id="5984008at2759"/>
<keyword evidence="8 12" id="KW-0472">Membrane</keyword>
<feature type="transmembrane region" description="Helical" evidence="12">
    <location>
        <begin position="755"/>
        <end position="775"/>
    </location>
</feature>
<dbReference type="PRINTS" id="PR00248">
    <property type="entry name" value="GPCRMGR"/>
</dbReference>
<protein>
    <submittedName>
        <fullName evidence="15">Vomeronasal type-2 receptor 26-like</fullName>
    </submittedName>
</protein>
<dbReference type="Pfam" id="PF07562">
    <property type="entry name" value="NCD3G"/>
    <property type="match status" value="1"/>
</dbReference>
<keyword evidence="10" id="KW-0325">Glycoprotein</keyword>
<proteinExistence type="inferred from homology"/>
<keyword evidence="9" id="KW-0675">Receptor</keyword>
<evidence type="ECO:0000313" key="15">
    <source>
        <dbReference type="RefSeq" id="XP_025029176.1"/>
    </source>
</evidence>
<accession>A0A9F5JB87</accession>
<reference evidence="15" key="1">
    <citation type="submission" date="2025-08" db="UniProtKB">
        <authorList>
            <consortium name="RefSeq"/>
        </authorList>
    </citation>
    <scope>IDENTIFICATION</scope>
    <source>
        <tissue evidence="15">Liver</tissue>
    </source>
</reference>
<evidence type="ECO:0000256" key="12">
    <source>
        <dbReference type="SAM" id="Phobius"/>
    </source>
</evidence>
<feature type="transmembrane region" description="Helical" evidence="12">
    <location>
        <begin position="671"/>
        <end position="693"/>
    </location>
</feature>
<evidence type="ECO:0000256" key="7">
    <source>
        <dbReference type="ARBA" id="ARBA00023040"/>
    </source>
</evidence>
<evidence type="ECO:0000313" key="14">
    <source>
        <dbReference type="Proteomes" id="UP000695026"/>
    </source>
</evidence>
<keyword evidence="4 12" id="KW-0812">Transmembrane</keyword>
<evidence type="ECO:0000256" key="2">
    <source>
        <dbReference type="ARBA" id="ARBA00007242"/>
    </source>
</evidence>
<evidence type="ECO:0000256" key="1">
    <source>
        <dbReference type="ARBA" id="ARBA00004651"/>
    </source>
</evidence>
<dbReference type="InterPro" id="IPR017978">
    <property type="entry name" value="GPCR_3_C"/>
</dbReference>
<dbReference type="GeneID" id="112541927"/>
<dbReference type="Proteomes" id="UP000695026">
    <property type="component" value="Unplaced"/>
</dbReference>
<gene>
    <name evidence="15" type="primary">LOC112541927</name>
</gene>
<dbReference type="InterPro" id="IPR001828">
    <property type="entry name" value="ANF_lig-bd_rcpt"/>
</dbReference>
<keyword evidence="7" id="KW-0297">G-protein coupled receptor</keyword>
<feature type="transmembrane region" description="Helical" evidence="12">
    <location>
        <begin position="787"/>
        <end position="811"/>
    </location>
</feature>
<dbReference type="InterPro" id="IPR004073">
    <property type="entry name" value="GPCR_3_vmron_rcpt_2"/>
</dbReference>
<comment type="similarity">
    <text evidence="2">Belongs to the G-protein coupled receptor 3 family.</text>
</comment>
<dbReference type="SUPFAM" id="SSF53822">
    <property type="entry name" value="Periplasmic binding protein-like I"/>
    <property type="match status" value="1"/>
</dbReference>
<comment type="subcellular location">
    <subcellularLocation>
        <location evidence="1">Cell membrane</location>
        <topology evidence="1">Multi-pass membrane protein</topology>
    </subcellularLocation>
</comment>
<dbReference type="AlphaFoldDB" id="A0A9F5JB87"/>
<evidence type="ECO:0000256" key="6">
    <source>
        <dbReference type="ARBA" id="ARBA00022989"/>
    </source>
</evidence>
<feature type="transmembrane region" description="Helical" evidence="12">
    <location>
        <begin position="720"/>
        <end position="743"/>
    </location>
</feature>
<dbReference type="FunFam" id="3.40.50.2300:FF:000024">
    <property type="entry name" value="Vomeronasal 2, receptor 73"/>
    <property type="match status" value="1"/>
</dbReference>
<evidence type="ECO:0000259" key="13">
    <source>
        <dbReference type="PROSITE" id="PS50259"/>
    </source>
</evidence>
<dbReference type="CDD" id="cd15283">
    <property type="entry name" value="7tmC_V2R_pheromone"/>
    <property type="match status" value="1"/>
</dbReference>
<evidence type="ECO:0000256" key="3">
    <source>
        <dbReference type="ARBA" id="ARBA00022475"/>
    </source>
</evidence>
<dbReference type="Pfam" id="PF01094">
    <property type="entry name" value="ANF_receptor"/>
    <property type="match status" value="1"/>
</dbReference>
<keyword evidence="3" id="KW-1003">Cell membrane</keyword>
<keyword evidence="5" id="KW-0732">Signal</keyword>
<feature type="transmembrane region" description="Helical" evidence="12">
    <location>
        <begin position="601"/>
        <end position="619"/>
    </location>
</feature>
<name>A0A9F5JB87_PYTBI</name>
<dbReference type="KEGG" id="pbi:112541927"/>
<dbReference type="InterPro" id="IPR038550">
    <property type="entry name" value="GPCR_3_9-Cys_sf"/>
</dbReference>
<evidence type="ECO:0000256" key="9">
    <source>
        <dbReference type="ARBA" id="ARBA00023170"/>
    </source>
</evidence>
<feature type="domain" description="G-protein coupled receptors family 3 profile" evidence="13">
    <location>
        <begin position="561"/>
        <end position="825"/>
    </location>
</feature>
<dbReference type="PRINTS" id="PR01535">
    <property type="entry name" value="VOMERONASL2R"/>
</dbReference>
<keyword evidence="6 12" id="KW-1133">Transmembrane helix</keyword>
<sequence>MAGTEETQFLSCESSLGDLKPVTLFHSNLLTGVVTKNYQHILALVFAIMKINENSQILPNISLGFRIYDSYFSAQWTCYTTMLLIYTVESFIPNYICGIQNKLAAVIGGLDSQTSVNIATILDIYKIPQDSTTTLQSHTCLKLSINQTYSDYHISKSVVPNRGPWTWIGVIILEDENGEKFVQTLLLLFSQHGVCFAFVERIAQLRVVDTETIQYGLKLYDNIMSSKANIMIVYGESYTIVYLRWLSVLSNLEDVTRVPKGKVWIMTSQMEFISFAYQRNWDTEMLQGALSFLVHSSDLPGYKLFVESRNPSSAAADGFIRDFWQNAFNCIFPNSTMDKVVDLVCSGEEKLESLPAPFFEMNMTGHSYSIYNAIYAVAHSLHAMFASRFIHRAMVDKMDLKFQNRPLWQLHRFLRRVSFKSAGENISFDQNGELVAGLDVINWIFSLNQSFHKVTVGWMDPHAPPEQAFTIHGDAITWHSWFNQVLPLSVCSESCHPGTSKKVKEGKLFCCYDCILCPEGKISEKQDMNDCHKCTERKYPSKNQDFCVPKIISYLSYEEYLGISLAFLSLFFSLMTALVLGTIMKHHNTPIVKANNRNLTYCLLFSLLLCFLSTLLFIGHPQKVTCFLRQATFGIIFSVAISCVLAKTITVILAFVAAQPGSRMRKWVRKGLANSIVFSCSLIQAGISMAWLATSPPFPDVDLHSMTEEIVLECNEGSVTMFYCILGYLGFLATISFTVAFFARKLPDSFNEAKFITFSMLVFCSVWLSFVPTYLSSKGKYMVAVEIFSILASSIGLLGCIFFPKCFILILRPEQNTKKYLIRKK</sequence>
<dbReference type="FunFam" id="2.10.50.30:FF:000002">
    <property type="entry name" value="Vomeronasal 2 receptor, h1"/>
    <property type="match status" value="1"/>
</dbReference>
<evidence type="ECO:0000256" key="11">
    <source>
        <dbReference type="ARBA" id="ARBA00023224"/>
    </source>
</evidence>
<dbReference type="InterPro" id="IPR000337">
    <property type="entry name" value="GPCR_3"/>
</dbReference>
<dbReference type="Gene3D" id="3.40.50.2300">
    <property type="match status" value="2"/>
</dbReference>
<dbReference type="InterPro" id="IPR000068">
    <property type="entry name" value="GPCR_3_Ca_sens_rcpt-rel"/>
</dbReference>
<keyword evidence="11" id="KW-0807">Transducer</keyword>
<dbReference type="InterPro" id="IPR017979">
    <property type="entry name" value="GPCR_3_CS"/>
</dbReference>
<dbReference type="PROSITE" id="PS00981">
    <property type="entry name" value="G_PROTEIN_RECEP_F3_3"/>
    <property type="match status" value="1"/>
</dbReference>
<dbReference type="GO" id="GO:0004930">
    <property type="term" value="F:G protein-coupled receptor activity"/>
    <property type="evidence" value="ECO:0007669"/>
    <property type="project" value="UniProtKB-KW"/>
</dbReference>
<dbReference type="Gene3D" id="2.10.50.30">
    <property type="entry name" value="GPCR, family 3, nine cysteines domain"/>
    <property type="match status" value="1"/>
</dbReference>
<evidence type="ECO:0000256" key="10">
    <source>
        <dbReference type="ARBA" id="ARBA00023180"/>
    </source>
</evidence>
<keyword evidence="14" id="KW-1185">Reference proteome</keyword>
<feature type="transmembrane region" description="Helical" evidence="12">
    <location>
        <begin position="631"/>
        <end position="659"/>
    </location>
</feature>
<evidence type="ECO:0000256" key="5">
    <source>
        <dbReference type="ARBA" id="ARBA00022729"/>
    </source>
</evidence>
<dbReference type="PANTHER" id="PTHR24061:SF599">
    <property type="entry name" value="G-PROTEIN COUPLED RECEPTORS FAMILY 3 PROFILE DOMAIN-CONTAINING PROTEIN"/>
    <property type="match status" value="1"/>
</dbReference>